<proteinExistence type="predicted"/>
<dbReference type="HOGENOM" id="CLU_056333_0_0_7"/>
<sequence>MDADIKITLQYYNKTHRELLSNYPSFKTIDQLVTTGCDIPFAEFFTYYLFYKKRPNLSGYDSYESISRKIDLAHKELDGFILLNNKSIVANPVALPLNNAMTERIGEGIGLSVVNKIHGLTGADWRKIPEQNKFKTLDYEIASDGNNIIQIETKGNCSNDNTEKNSSISSHKKSIEEKKKQVRSKSQQTPLMYGTIAAVSSNSHPIRCWILDPEPTPYDRSPQETKLLNRLSYLSAWTSYISPRSNLSATLLNRTNLIDNAKDPFEFDNIPLLNSHREPFNQYRIGGKYNIDTFFLGKSYVINHNYTGIVRFSGINCFVFIGISEDVVKYAVYQKYEEILHFQKEAFSSTVEIICSIPKWHWTELSNDLKRKISSIETRNAIQFKLMFRIYQSKSGLAIGFCDKRSL</sequence>
<gene>
    <name evidence="2" type="ordered locus">DMR_11320</name>
</gene>
<feature type="region of interest" description="Disordered" evidence="1">
    <location>
        <begin position="154"/>
        <end position="188"/>
    </location>
</feature>
<dbReference type="Proteomes" id="UP000009071">
    <property type="component" value="Chromosome"/>
</dbReference>
<organism evidence="2 3">
    <name type="scientific">Solidesulfovibrio magneticus (strain ATCC 700980 / DSM 13731 / RS-1)</name>
    <name type="common">Desulfovibrio magneticus</name>
    <dbReference type="NCBI Taxonomy" id="573370"/>
    <lineage>
        <taxon>Bacteria</taxon>
        <taxon>Pseudomonadati</taxon>
        <taxon>Thermodesulfobacteriota</taxon>
        <taxon>Desulfovibrionia</taxon>
        <taxon>Desulfovibrionales</taxon>
        <taxon>Desulfovibrionaceae</taxon>
        <taxon>Solidesulfovibrio</taxon>
    </lineage>
</organism>
<keyword evidence="3" id="KW-1185">Reference proteome</keyword>
<reference evidence="2 3" key="1">
    <citation type="journal article" date="2009" name="Genome Res.">
        <title>Whole genome sequence of Desulfovibrio magneticus strain RS-1 revealed common gene clusters in magnetotactic bacteria.</title>
        <authorList>
            <person name="Nakazawa H."/>
            <person name="Arakaki A."/>
            <person name="Narita-Yamada S."/>
            <person name="Yashiro I."/>
            <person name="Jinno K."/>
            <person name="Aoki N."/>
            <person name="Tsuruyama A."/>
            <person name="Okamura Y."/>
            <person name="Tanikawa S."/>
            <person name="Fujita N."/>
            <person name="Takeyama H."/>
            <person name="Matsunaga T."/>
        </authorList>
    </citation>
    <scope>NUCLEOTIDE SEQUENCE [LARGE SCALE GENOMIC DNA]</scope>
    <source>
        <strain evidence="3">ATCC 700980 / DSM 13731 / RS-1</strain>
    </source>
</reference>
<dbReference type="AlphaFoldDB" id="C4XLN5"/>
<evidence type="ECO:0000313" key="2">
    <source>
        <dbReference type="EMBL" id="BAH74623.1"/>
    </source>
</evidence>
<evidence type="ECO:0000313" key="3">
    <source>
        <dbReference type="Proteomes" id="UP000009071"/>
    </source>
</evidence>
<evidence type="ECO:0000256" key="1">
    <source>
        <dbReference type="SAM" id="MobiDB-lite"/>
    </source>
</evidence>
<name>C4XLN5_SOLM1</name>
<dbReference type="KEGG" id="dma:DMR_11320"/>
<protein>
    <submittedName>
        <fullName evidence="2">Uncharacterized protein</fullName>
    </submittedName>
</protein>
<dbReference type="RefSeq" id="WP_015859850.1">
    <property type="nucleotide sequence ID" value="NC_012796.1"/>
</dbReference>
<dbReference type="eggNOG" id="ENOG5032S9A">
    <property type="taxonomic scope" value="Bacteria"/>
</dbReference>
<dbReference type="EMBL" id="AP010904">
    <property type="protein sequence ID" value="BAH74623.1"/>
    <property type="molecule type" value="Genomic_DNA"/>
</dbReference>
<dbReference type="OrthoDB" id="8766251at2"/>
<accession>C4XLN5</accession>